<organism evidence="2 3">
    <name type="scientific">Nonomuraea mesophila</name>
    <dbReference type="NCBI Taxonomy" id="2530382"/>
    <lineage>
        <taxon>Bacteria</taxon>
        <taxon>Bacillati</taxon>
        <taxon>Actinomycetota</taxon>
        <taxon>Actinomycetes</taxon>
        <taxon>Streptosporangiales</taxon>
        <taxon>Streptosporangiaceae</taxon>
        <taxon>Nonomuraea</taxon>
    </lineage>
</organism>
<comment type="caution">
    <text evidence="2">The sequence shown here is derived from an EMBL/GenBank/DDBJ whole genome shotgun (WGS) entry which is preliminary data.</text>
</comment>
<evidence type="ECO:0000256" key="1">
    <source>
        <dbReference type="SAM" id="MobiDB-lite"/>
    </source>
</evidence>
<keyword evidence="3" id="KW-1185">Reference proteome</keyword>
<evidence type="ECO:0000313" key="2">
    <source>
        <dbReference type="EMBL" id="TDE20489.1"/>
    </source>
</evidence>
<dbReference type="EMBL" id="SMLD01000311">
    <property type="protein sequence ID" value="TDE20489.1"/>
    <property type="molecule type" value="Genomic_DNA"/>
</dbReference>
<feature type="non-terminal residue" evidence="2">
    <location>
        <position position="251"/>
    </location>
</feature>
<feature type="compositionally biased region" description="Basic and acidic residues" evidence="1">
    <location>
        <begin position="217"/>
        <end position="237"/>
    </location>
</feature>
<dbReference type="Proteomes" id="UP000295136">
    <property type="component" value="Unassembled WGS sequence"/>
</dbReference>
<feature type="compositionally biased region" description="Gly residues" evidence="1">
    <location>
        <begin position="241"/>
        <end position="251"/>
    </location>
</feature>
<dbReference type="RefSeq" id="WP_132641763.1">
    <property type="nucleotide sequence ID" value="NZ_SMLD01000311.1"/>
</dbReference>
<reference evidence="2 3" key="1">
    <citation type="submission" date="2019-03" db="EMBL/GenBank/DDBJ databases">
        <title>Draft genome sequences of novel Actinobacteria.</title>
        <authorList>
            <person name="Sahin N."/>
            <person name="Ay H."/>
            <person name="Saygin H."/>
        </authorList>
    </citation>
    <scope>NUCLEOTIDE SEQUENCE [LARGE SCALE GENOMIC DNA]</scope>
    <source>
        <strain evidence="2 3">6K102</strain>
    </source>
</reference>
<evidence type="ECO:0000313" key="3">
    <source>
        <dbReference type="Proteomes" id="UP000295136"/>
    </source>
</evidence>
<protein>
    <submittedName>
        <fullName evidence="2">Uncharacterized protein</fullName>
    </submittedName>
</protein>
<name>A0A4R5E2D4_9ACTN</name>
<accession>A0A4R5E2D4</accession>
<sequence>MGRLRTGVARLPGGARRFPLTTCRLTGGRPLAGVVGGGNMLTRGVWTSGIGMREVGMREVGMPGPLMRGIGTTVAGASSPLMSGVGIRGFPDGSGVLSGRASRGGVDRQDVDREQRIAWERTRPLGRRLADRAWLGRVGLRGTCGTSRVFGGGQRRVVASDDLTRDRLPRMRLGEGAARFRSLPVDQSAEVVAVPGLRMEHHGRATGVPRDVTTPAGDRRPVHAGARDGSGRGRSRSDGSAGNGSCCGGGS</sequence>
<gene>
    <name evidence="2" type="ORF">E1295_47115</name>
</gene>
<dbReference type="AlphaFoldDB" id="A0A4R5E2D4"/>
<feature type="region of interest" description="Disordered" evidence="1">
    <location>
        <begin position="198"/>
        <end position="251"/>
    </location>
</feature>
<proteinExistence type="predicted"/>